<dbReference type="Proteomes" id="UP000177052">
    <property type="component" value="Unassembled WGS sequence"/>
</dbReference>
<reference evidence="3 4" key="1">
    <citation type="journal article" date="2016" name="Nat. Commun.">
        <title>Thousands of microbial genomes shed light on interconnected biogeochemical processes in an aquifer system.</title>
        <authorList>
            <person name="Anantharaman K."/>
            <person name="Brown C.T."/>
            <person name="Hug L.A."/>
            <person name="Sharon I."/>
            <person name="Castelle C.J."/>
            <person name="Probst A.J."/>
            <person name="Thomas B.C."/>
            <person name="Singh A."/>
            <person name="Wilkins M.J."/>
            <person name="Karaoz U."/>
            <person name="Brodie E.L."/>
            <person name="Williams K.H."/>
            <person name="Hubbard S.S."/>
            <person name="Banfield J.F."/>
        </authorList>
    </citation>
    <scope>NUCLEOTIDE SEQUENCE [LARGE SCALE GENOMIC DNA]</scope>
</reference>
<keyword evidence="1" id="KW-1133">Transmembrane helix</keyword>
<feature type="transmembrane region" description="Helical" evidence="1">
    <location>
        <begin position="244"/>
        <end position="267"/>
    </location>
</feature>
<organism evidence="3 4">
    <name type="scientific">Candidatus Nomurabacteria bacterium RIFCSPHIGHO2_12_FULL_37_29</name>
    <dbReference type="NCBI Taxonomy" id="1801759"/>
    <lineage>
        <taxon>Bacteria</taxon>
        <taxon>Candidatus Nomuraibacteriota</taxon>
    </lineage>
</organism>
<proteinExistence type="predicted"/>
<comment type="caution">
    <text evidence="3">The sequence shown here is derived from an EMBL/GenBank/DDBJ whole genome shotgun (WGS) entry which is preliminary data.</text>
</comment>
<dbReference type="AlphaFoldDB" id="A0A1F6WAN0"/>
<dbReference type="SMART" id="SM00228">
    <property type="entry name" value="PDZ"/>
    <property type="match status" value="1"/>
</dbReference>
<feature type="transmembrane region" description="Helical" evidence="1">
    <location>
        <begin position="287"/>
        <end position="305"/>
    </location>
</feature>
<sequence>MILTLTVFTIFYVKLFPVSSGGIYSASEFGSDVLHSDYFPPFSSLIYNATRESTPVNSSDQEPSQKQGFGFGTAQDNSRRLFVFLVLPNSPAERAGLKQNDEILKIDNIDVKNLDELEVNKTIDGKDSINLSVARSNLKESINIEIKKDTVNFPDPYNALLNETKYMPGIGDYSSSPDYSYKVTQGLQDVINNAEYDVELSRRAIVFGALIWGIIELISLFLILKVLKWSVNFKGKLQKTRGLLLTILSIFLIPALLVFASYFFPLFHTLIKMGESLEGGWIDLSDLIFAVGFFILVVINLSILIPKFYKEKKIINSISNV</sequence>
<name>A0A1F6WAN0_9BACT</name>
<dbReference type="PROSITE" id="PS50106">
    <property type="entry name" value="PDZ"/>
    <property type="match status" value="1"/>
</dbReference>
<dbReference type="Gene3D" id="2.30.42.10">
    <property type="match status" value="1"/>
</dbReference>
<feature type="domain" description="PDZ" evidence="2">
    <location>
        <begin position="53"/>
        <end position="123"/>
    </location>
</feature>
<accession>A0A1F6WAN0</accession>
<gene>
    <name evidence="3" type="ORF">A3F19_03030</name>
</gene>
<dbReference type="SUPFAM" id="SSF50156">
    <property type="entry name" value="PDZ domain-like"/>
    <property type="match status" value="1"/>
</dbReference>
<dbReference type="Pfam" id="PF00595">
    <property type="entry name" value="PDZ"/>
    <property type="match status" value="1"/>
</dbReference>
<dbReference type="InterPro" id="IPR036034">
    <property type="entry name" value="PDZ_sf"/>
</dbReference>
<evidence type="ECO:0000313" key="3">
    <source>
        <dbReference type="EMBL" id="OGI78969.1"/>
    </source>
</evidence>
<evidence type="ECO:0000259" key="2">
    <source>
        <dbReference type="PROSITE" id="PS50106"/>
    </source>
</evidence>
<protein>
    <recommendedName>
        <fullName evidence="2">PDZ domain-containing protein</fullName>
    </recommendedName>
</protein>
<evidence type="ECO:0000313" key="4">
    <source>
        <dbReference type="Proteomes" id="UP000177052"/>
    </source>
</evidence>
<keyword evidence="1" id="KW-0472">Membrane</keyword>
<dbReference type="EMBL" id="MFUJ01000033">
    <property type="protein sequence ID" value="OGI78969.1"/>
    <property type="molecule type" value="Genomic_DNA"/>
</dbReference>
<evidence type="ECO:0000256" key="1">
    <source>
        <dbReference type="SAM" id="Phobius"/>
    </source>
</evidence>
<dbReference type="InterPro" id="IPR001478">
    <property type="entry name" value="PDZ"/>
</dbReference>
<feature type="transmembrane region" description="Helical" evidence="1">
    <location>
        <begin position="204"/>
        <end position="224"/>
    </location>
</feature>
<keyword evidence="1" id="KW-0812">Transmembrane</keyword>